<keyword evidence="2" id="KW-1185">Reference proteome</keyword>
<dbReference type="EMBL" id="BMAW01048409">
    <property type="protein sequence ID" value="GFS65745.1"/>
    <property type="molecule type" value="Genomic_DNA"/>
</dbReference>
<dbReference type="Proteomes" id="UP000887013">
    <property type="component" value="Unassembled WGS sequence"/>
</dbReference>
<dbReference type="AlphaFoldDB" id="A0A8X6MLV9"/>
<name>A0A8X6MLV9_NEPPI</name>
<comment type="caution">
    <text evidence="1">The sequence shown here is derived from an EMBL/GenBank/DDBJ whole genome shotgun (WGS) entry which is preliminary data.</text>
</comment>
<sequence length="101" mass="11568">MNIQLPNTVSTKIIPRKLHAERIYGKVVFPKPLVPPQNAMKQRLQKRITTEWERVICVISDLSITFFQTTRRVSFWQTAAKSFNVDCLVSTVRHTGGSVLV</sequence>
<dbReference type="OrthoDB" id="4843387at2759"/>
<evidence type="ECO:0000313" key="2">
    <source>
        <dbReference type="Proteomes" id="UP000887013"/>
    </source>
</evidence>
<protein>
    <submittedName>
        <fullName evidence="1">Uncharacterized protein</fullName>
    </submittedName>
</protein>
<evidence type="ECO:0000313" key="1">
    <source>
        <dbReference type="EMBL" id="GFS65745.1"/>
    </source>
</evidence>
<gene>
    <name evidence="1" type="ORF">NPIL_662681</name>
</gene>
<accession>A0A8X6MLV9</accession>
<organism evidence="1 2">
    <name type="scientific">Nephila pilipes</name>
    <name type="common">Giant wood spider</name>
    <name type="synonym">Nephila maculata</name>
    <dbReference type="NCBI Taxonomy" id="299642"/>
    <lineage>
        <taxon>Eukaryota</taxon>
        <taxon>Metazoa</taxon>
        <taxon>Ecdysozoa</taxon>
        <taxon>Arthropoda</taxon>
        <taxon>Chelicerata</taxon>
        <taxon>Arachnida</taxon>
        <taxon>Araneae</taxon>
        <taxon>Araneomorphae</taxon>
        <taxon>Entelegynae</taxon>
        <taxon>Araneoidea</taxon>
        <taxon>Nephilidae</taxon>
        <taxon>Nephila</taxon>
    </lineage>
</organism>
<proteinExistence type="predicted"/>
<reference evidence="1" key="1">
    <citation type="submission" date="2020-08" db="EMBL/GenBank/DDBJ databases">
        <title>Multicomponent nature underlies the extraordinary mechanical properties of spider dragline silk.</title>
        <authorList>
            <person name="Kono N."/>
            <person name="Nakamura H."/>
            <person name="Mori M."/>
            <person name="Yoshida Y."/>
            <person name="Ohtoshi R."/>
            <person name="Malay A.D."/>
            <person name="Moran D.A.P."/>
            <person name="Tomita M."/>
            <person name="Numata K."/>
            <person name="Arakawa K."/>
        </authorList>
    </citation>
    <scope>NUCLEOTIDE SEQUENCE</scope>
</reference>